<feature type="domain" description="FYVE-type" evidence="17">
    <location>
        <begin position="11"/>
        <end position="84"/>
    </location>
</feature>
<dbReference type="EMBL" id="HE573027">
    <property type="protein sequence ID" value="CCC52659.1"/>
    <property type="molecule type" value="Genomic_DNA"/>
</dbReference>
<evidence type="ECO:0000259" key="17">
    <source>
        <dbReference type="PROSITE" id="PS50178"/>
    </source>
</evidence>
<dbReference type="SMART" id="SM00064">
    <property type="entry name" value="FYVE"/>
    <property type="match status" value="1"/>
</dbReference>
<dbReference type="GO" id="GO:0005524">
    <property type="term" value="F:ATP binding"/>
    <property type="evidence" value="ECO:0007669"/>
    <property type="project" value="UniProtKB-UniRule"/>
</dbReference>
<sequence length="1443" mass="160119">MYSSRALWVEDRYALRCSGCDSRFTMLWRRHHCRGCGQVFCSNCLLVPPMSISKNVVTEKLSSFIGIPREETVKICSECERIRRQREHTDGRIIRTSKELQDTNTRAGATVASQEGVKDVGGRFISERARLSSLSASHARCLSPCKNDTHEQTCVVPEGDSLLLSPRSSSGVSQVAQNMDEVMLKAPLTHPETREEREVTYGLTEVPLHSRNETSDWATRLVREACKRRKCFSSRAPRKSSRSLVFVPQPKVTFRWLPMQEEIGAPLVNEFQPCVQPDVLAHLEQESSLHLLRRASQFFAKDTTLSATHDLDRVEWIAGICDLSWRVTSQTAFVQGEHVAQHLDVIPVPGGSLGDSEVLSGVAFVQTVAFKRMRTSVREPRILLLSGDVGIGDKLPTDLTEYINGYEGYLDKQYERITVWQPTVIVVEGTMHHYLLDKILYHSQVTLILHAGNEILSRLAYCCSASIVRNLQYVSVEELRSTSAVGTCNMFQLLDVGGQHICAFTGMRAPLFTTIILRGAEQEQLESIKRILVSCTTAAYHLALQAHCIADLGMRWDPSPRTSEHFQQMPWKGDSGAAGNKQDSENDKSRDASPLIRFSGPCKEYFDFIASSTRVSHRAEDLSMNIGIRFPVEVTAGSDKCDDLTRDSMVLNVVTLGHTADGSAGEEASHSASVSSIGKQTRSVCTFYGEGDETLLDCLTRCAADCENSYLILHNTKRIWLKTKPGALYSADTGCPSRPQQQCRSAIGPCGEAGGPRQLFLRSHATCRNCSGKKSHSGATLSPCSIHLTNLSWGAFLEFLTYTSPRIKMSCGHNPFQSVCLSFVLGYNTASETVVSINVEEARYYSVIPPLMTMRSGGDVARLYLNDEVEQLHQCVTQVTAAISAIMDTVSGQSHQTASQARNVKNALSSLLSSTNTPDMESVCVNEELGRALLRRAEEIIASLSSLSSTGTSIEEIRNDFMEFLESYQVWCNGAASSSERRSGSMGGNVGGKSFVRLDVGKLQCSLWAQDVSGGCTVRLNEPTSLIAGALQASNTGWKAPRDPSPVCRTFAAKRMLPLKFQKIFLQLVESQVLADGGEESLLEKSIKDLLGADSAKTSEPPHFSPSPLHSVSDAMETLSKGVSQTKTTFQHVRKVSFPWDKTDPITVTVEVMFPVQFAALHYLYTDGRVGEFLRSLSRCRALKPQGGKTQSDFYETLDGRFLLKQIKQTELVHFAQFGPKYFNQIHRAYRHARNCKSFERGPSFSCVLGKILGVFSLHIKCRKRFADNQGEVQYFVLIENIFYARQMHVVYDLKGSQRNRTAPEGSSVLLDQDLATGMRKGAFFFCSSNAKRLLMERITCDAHLLTTCAIMDYSLIVGVNHSRRELYVGIIDYLHPYTGAKAIESKVKAGLETVLGVPGRDPTIIDPVSYRVRFTRWMSECFCGVPRKIMLTNTDTEGDSQQ</sequence>
<dbReference type="Gene3D" id="3.50.7.10">
    <property type="entry name" value="GroEL"/>
    <property type="match status" value="1"/>
</dbReference>
<dbReference type="InterPro" id="IPR044769">
    <property type="entry name" value="PIKfyve_PIPKc"/>
</dbReference>
<keyword evidence="12" id="KW-0862">Zinc</keyword>
<keyword evidence="6" id="KW-0479">Metal-binding</keyword>
<dbReference type="InterPro" id="IPR027483">
    <property type="entry name" value="PInositol-4-P-4/5-kinase_C_sf"/>
</dbReference>
<dbReference type="PANTHER" id="PTHR45748">
    <property type="entry name" value="1-PHOSPHATIDYLINOSITOL 3-PHOSPHATE 5-KINASE-RELATED"/>
    <property type="match status" value="1"/>
</dbReference>
<evidence type="ECO:0000256" key="3">
    <source>
        <dbReference type="ARBA" id="ARBA00012009"/>
    </source>
</evidence>
<dbReference type="PROSITE" id="PS51455">
    <property type="entry name" value="PIPK"/>
    <property type="match status" value="1"/>
</dbReference>
<dbReference type="GO" id="GO:0000285">
    <property type="term" value="F:1-phosphatidylinositol-3-phosphate 5-kinase activity"/>
    <property type="evidence" value="ECO:0007669"/>
    <property type="project" value="UniProtKB-EC"/>
</dbReference>
<dbReference type="Gene3D" id="3.30.810.10">
    <property type="entry name" value="2-Layer Sandwich"/>
    <property type="match status" value="1"/>
</dbReference>
<dbReference type="InterPro" id="IPR002498">
    <property type="entry name" value="PInositol-4-P-4/5-kinase_core"/>
</dbReference>
<dbReference type="GO" id="GO:0008270">
    <property type="term" value="F:zinc ion binding"/>
    <property type="evidence" value="ECO:0007669"/>
    <property type="project" value="UniProtKB-KW"/>
</dbReference>
<dbReference type="Pfam" id="PF01504">
    <property type="entry name" value="PIP5K"/>
    <property type="match status" value="1"/>
</dbReference>
<dbReference type="FunFam" id="3.30.40.10:FF:000510">
    <property type="entry name" value="Phosphatidylinositol 3,5-kinase"/>
    <property type="match status" value="1"/>
</dbReference>
<dbReference type="EC" id="2.7.1.150" evidence="3"/>
<evidence type="ECO:0000259" key="18">
    <source>
        <dbReference type="PROSITE" id="PS51455"/>
    </source>
</evidence>
<feature type="region of interest" description="Disordered" evidence="16">
    <location>
        <begin position="561"/>
        <end position="595"/>
    </location>
</feature>
<dbReference type="SUPFAM" id="SSF52029">
    <property type="entry name" value="GroEL apical domain-like"/>
    <property type="match status" value="1"/>
</dbReference>
<dbReference type="Gene3D" id="3.30.800.10">
    <property type="entry name" value="Phosphatidylinositol Phosphate Kinase II Beta"/>
    <property type="match status" value="1"/>
</dbReference>
<dbReference type="InterPro" id="IPR000306">
    <property type="entry name" value="Znf_FYVE"/>
</dbReference>
<evidence type="ECO:0000313" key="19">
    <source>
        <dbReference type="EMBL" id="CCC52659.1"/>
    </source>
</evidence>
<dbReference type="InterPro" id="IPR027484">
    <property type="entry name" value="PInositol-4-P-5-kinase_N"/>
</dbReference>
<keyword evidence="7 15" id="KW-0547">Nucleotide-binding</keyword>
<protein>
    <recommendedName>
        <fullName evidence="3">1-phosphatidylinositol-3-phosphate 5-kinase</fullName>
        <ecNumber evidence="3">2.7.1.150</ecNumber>
    </recommendedName>
</protein>
<evidence type="ECO:0000256" key="12">
    <source>
        <dbReference type="ARBA" id="ARBA00022833"/>
    </source>
</evidence>
<evidence type="ECO:0000256" key="10">
    <source>
        <dbReference type="ARBA" id="ARBA00022777"/>
    </source>
</evidence>
<proteinExistence type="predicted"/>
<dbReference type="PANTHER" id="PTHR45748:SF7">
    <property type="entry name" value="1-PHOSPHATIDYLINOSITOL 3-PHOSPHATE 5-KINASE-RELATED"/>
    <property type="match status" value="1"/>
</dbReference>
<dbReference type="GO" id="GO:0046854">
    <property type="term" value="P:phosphatidylinositol phosphate biosynthetic process"/>
    <property type="evidence" value="ECO:0007669"/>
    <property type="project" value="TreeGrafter"/>
</dbReference>
<dbReference type="InterPro" id="IPR027409">
    <property type="entry name" value="GroEL-like_apical_dom_sf"/>
</dbReference>
<keyword evidence="5 15" id="KW-0808">Transferase</keyword>
<evidence type="ECO:0000256" key="16">
    <source>
        <dbReference type="SAM" id="MobiDB-lite"/>
    </source>
</evidence>
<dbReference type="Pfam" id="PF00118">
    <property type="entry name" value="Cpn60_TCP1"/>
    <property type="match status" value="1"/>
</dbReference>
<evidence type="ECO:0000256" key="15">
    <source>
        <dbReference type="PROSITE-ProRule" id="PRU00781"/>
    </source>
</evidence>
<organism evidence="19">
    <name type="scientific">Trypanosoma vivax (strain Y486)</name>
    <dbReference type="NCBI Taxonomy" id="1055687"/>
    <lineage>
        <taxon>Eukaryota</taxon>
        <taxon>Discoba</taxon>
        <taxon>Euglenozoa</taxon>
        <taxon>Kinetoplastea</taxon>
        <taxon>Metakinetoplastina</taxon>
        <taxon>Trypanosomatida</taxon>
        <taxon>Trypanosomatidae</taxon>
        <taxon>Trypanosoma</taxon>
        <taxon>Duttonella</taxon>
    </lineage>
</organism>
<keyword evidence="13 15" id="KW-0067">ATP-binding</keyword>
<comment type="subcellular location">
    <subcellularLocation>
        <location evidence="2">Cytoplasm</location>
    </subcellularLocation>
    <subcellularLocation>
        <location evidence="1">Endosome</location>
    </subcellularLocation>
</comment>
<dbReference type="SUPFAM" id="SSF57903">
    <property type="entry name" value="FYVE/PHD zinc finger"/>
    <property type="match status" value="1"/>
</dbReference>
<gene>
    <name evidence="19" type="ORF">TVY486_1101440</name>
</gene>
<dbReference type="InterPro" id="IPR017455">
    <property type="entry name" value="Znf_FYVE-rel"/>
</dbReference>
<dbReference type="InterPro" id="IPR013083">
    <property type="entry name" value="Znf_RING/FYVE/PHD"/>
</dbReference>
<dbReference type="CDD" id="cd17300">
    <property type="entry name" value="PIPKc_PIKfyve"/>
    <property type="match status" value="1"/>
</dbReference>
<evidence type="ECO:0000256" key="1">
    <source>
        <dbReference type="ARBA" id="ARBA00004177"/>
    </source>
</evidence>
<dbReference type="GO" id="GO:0010008">
    <property type="term" value="C:endosome membrane"/>
    <property type="evidence" value="ECO:0007669"/>
    <property type="project" value="TreeGrafter"/>
</dbReference>
<evidence type="ECO:0000256" key="14">
    <source>
        <dbReference type="PROSITE-ProRule" id="PRU00091"/>
    </source>
</evidence>
<dbReference type="InterPro" id="IPR002423">
    <property type="entry name" value="Cpn60/GroEL/TCP-1"/>
</dbReference>
<reference evidence="19" key="1">
    <citation type="journal article" date="2012" name="Proc. Natl. Acad. Sci. U.S.A.">
        <title>Antigenic diversity is generated by distinct evolutionary mechanisms in African trypanosome species.</title>
        <authorList>
            <person name="Jackson A.P."/>
            <person name="Berry A."/>
            <person name="Aslett M."/>
            <person name="Allison H.C."/>
            <person name="Burton P."/>
            <person name="Vavrova-Anderson J."/>
            <person name="Brown R."/>
            <person name="Browne H."/>
            <person name="Corton N."/>
            <person name="Hauser H."/>
            <person name="Gamble J."/>
            <person name="Gilderthorp R."/>
            <person name="Marcello L."/>
            <person name="McQuillan J."/>
            <person name="Otto T.D."/>
            <person name="Quail M.A."/>
            <person name="Sanders M.J."/>
            <person name="van Tonder A."/>
            <person name="Ginger M.L."/>
            <person name="Field M.C."/>
            <person name="Barry J.D."/>
            <person name="Hertz-Fowler C."/>
            <person name="Berriman M."/>
        </authorList>
    </citation>
    <scope>NUCLEOTIDE SEQUENCE</scope>
    <source>
        <strain evidence="19">Y486</strain>
    </source>
</reference>
<keyword evidence="11" id="KW-0833">Ubl conjugation pathway</keyword>
<keyword evidence="8" id="KW-0967">Endosome</keyword>
<feature type="domain" description="PIPK" evidence="18">
    <location>
        <begin position="1083"/>
        <end position="1423"/>
    </location>
</feature>
<evidence type="ECO:0000256" key="4">
    <source>
        <dbReference type="ARBA" id="ARBA00022490"/>
    </source>
</evidence>
<dbReference type="PROSITE" id="PS50178">
    <property type="entry name" value="ZF_FYVE"/>
    <property type="match status" value="1"/>
</dbReference>
<dbReference type="InterPro" id="IPR011011">
    <property type="entry name" value="Znf_FYVE_PHD"/>
</dbReference>
<evidence type="ECO:0000256" key="6">
    <source>
        <dbReference type="ARBA" id="ARBA00022723"/>
    </source>
</evidence>
<keyword evidence="4" id="KW-0963">Cytoplasm</keyword>
<evidence type="ECO:0000256" key="5">
    <source>
        <dbReference type="ARBA" id="ARBA00022679"/>
    </source>
</evidence>
<evidence type="ECO:0000256" key="11">
    <source>
        <dbReference type="ARBA" id="ARBA00022786"/>
    </source>
</evidence>
<dbReference type="Gene3D" id="3.30.40.10">
    <property type="entry name" value="Zinc/RING finger domain, C3HC4 (zinc finger)"/>
    <property type="match status" value="1"/>
</dbReference>
<dbReference type="SUPFAM" id="SSF56104">
    <property type="entry name" value="SAICAR synthase-like"/>
    <property type="match status" value="1"/>
</dbReference>
<evidence type="ECO:0000256" key="9">
    <source>
        <dbReference type="ARBA" id="ARBA00022771"/>
    </source>
</evidence>
<evidence type="ECO:0000256" key="7">
    <source>
        <dbReference type="ARBA" id="ARBA00022741"/>
    </source>
</evidence>
<accession>G0UA28</accession>
<name>G0UA28_TRYVY</name>
<evidence type="ECO:0000256" key="8">
    <source>
        <dbReference type="ARBA" id="ARBA00022753"/>
    </source>
</evidence>
<evidence type="ECO:0000256" key="13">
    <source>
        <dbReference type="ARBA" id="ARBA00022840"/>
    </source>
</evidence>
<dbReference type="SMART" id="SM00330">
    <property type="entry name" value="PIPKc"/>
    <property type="match status" value="1"/>
</dbReference>
<keyword evidence="10 15" id="KW-0418">Kinase</keyword>
<feature type="compositionally biased region" description="Basic and acidic residues" evidence="16">
    <location>
        <begin position="582"/>
        <end position="591"/>
    </location>
</feature>
<evidence type="ECO:0000256" key="2">
    <source>
        <dbReference type="ARBA" id="ARBA00004496"/>
    </source>
</evidence>
<keyword evidence="9 14" id="KW-0863">Zinc-finger</keyword>
<dbReference type="Pfam" id="PF01363">
    <property type="entry name" value="FYVE"/>
    <property type="match status" value="1"/>
</dbReference>